<dbReference type="InterPro" id="IPR036390">
    <property type="entry name" value="WH_DNA-bd_sf"/>
</dbReference>
<evidence type="ECO:0000256" key="1">
    <source>
        <dbReference type="ARBA" id="ARBA00023015"/>
    </source>
</evidence>
<dbReference type="GO" id="GO:0003700">
    <property type="term" value="F:DNA-binding transcription factor activity"/>
    <property type="evidence" value="ECO:0007669"/>
    <property type="project" value="InterPro"/>
</dbReference>
<keyword evidence="3" id="KW-0804">Transcription</keyword>
<evidence type="ECO:0000256" key="3">
    <source>
        <dbReference type="ARBA" id="ARBA00023163"/>
    </source>
</evidence>
<organism evidence="5">
    <name type="scientific">bioreactor metagenome</name>
    <dbReference type="NCBI Taxonomy" id="1076179"/>
    <lineage>
        <taxon>unclassified sequences</taxon>
        <taxon>metagenomes</taxon>
        <taxon>ecological metagenomes</taxon>
    </lineage>
</organism>
<dbReference type="PROSITE" id="PS50995">
    <property type="entry name" value="HTH_MARR_2"/>
    <property type="match status" value="1"/>
</dbReference>
<dbReference type="SUPFAM" id="SSF46785">
    <property type="entry name" value="Winged helix' DNA-binding domain"/>
    <property type="match status" value="1"/>
</dbReference>
<reference evidence="5" key="1">
    <citation type="submission" date="2019-08" db="EMBL/GenBank/DDBJ databases">
        <authorList>
            <person name="Kucharzyk K."/>
            <person name="Murdoch R.W."/>
            <person name="Higgins S."/>
            <person name="Loffler F."/>
        </authorList>
    </citation>
    <scope>NUCLEOTIDE SEQUENCE</scope>
</reference>
<evidence type="ECO:0000259" key="4">
    <source>
        <dbReference type="PROSITE" id="PS50995"/>
    </source>
</evidence>
<dbReference type="PRINTS" id="PR00598">
    <property type="entry name" value="HTHMARR"/>
</dbReference>
<dbReference type="InterPro" id="IPR036388">
    <property type="entry name" value="WH-like_DNA-bd_sf"/>
</dbReference>
<dbReference type="PANTHER" id="PTHR42756:SF1">
    <property type="entry name" value="TRANSCRIPTIONAL REPRESSOR OF EMRAB OPERON"/>
    <property type="match status" value="1"/>
</dbReference>
<dbReference type="EMBL" id="VSSQ01015538">
    <property type="protein sequence ID" value="MPM56010.1"/>
    <property type="molecule type" value="Genomic_DNA"/>
</dbReference>
<dbReference type="InterPro" id="IPR000835">
    <property type="entry name" value="HTH_MarR-typ"/>
</dbReference>
<sequence length="151" mass="16962">MAKQHESYHLRELIRLLERKLGVLEDGEMSCCGISMAQCHALVEIGRAGSISLVELAALLNLDNSTMSRTVNNLVNHHMVERQLDPNDRRYITIRLSPEGASQFQGIESSMAEYFMRIYTAIPEEKRAQVLEGLQVLLKAVADSDCCNEGR</sequence>
<dbReference type="SMART" id="SM00347">
    <property type="entry name" value="HTH_MARR"/>
    <property type="match status" value="1"/>
</dbReference>
<gene>
    <name evidence="5" type="ORF">SDC9_102808</name>
</gene>
<dbReference type="Gene3D" id="1.10.10.10">
    <property type="entry name" value="Winged helix-like DNA-binding domain superfamily/Winged helix DNA-binding domain"/>
    <property type="match status" value="1"/>
</dbReference>
<comment type="caution">
    <text evidence="5">The sequence shown here is derived from an EMBL/GenBank/DDBJ whole genome shotgun (WGS) entry which is preliminary data.</text>
</comment>
<name>A0A645ASC7_9ZZZZ</name>
<protein>
    <recommendedName>
        <fullName evidence="4">HTH marR-type domain-containing protein</fullName>
    </recommendedName>
</protein>
<keyword evidence="1" id="KW-0805">Transcription regulation</keyword>
<keyword evidence="2" id="KW-0238">DNA-binding</keyword>
<accession>A0A645ASC7</accession>
<dbReference type="GO" id="GO:0003677">
    <property type="term" value="F:DNA binding"/>
    <property type="evidence" value="ECO:0007669"/>
    <property type="project" value="UniProtKB-KW"/>
</dbReference>
<feature type="domain" description="HTH marR-type" evidence="4">
    <location>
        <begin position="7"/>
        <end position="139"/>
    </location>
</feature>
<dbReference type="Pfam" id="PF01047">
    <property type="entry name" value="MarR"/>
    <property type="match status" value="1"/>
</dbReference>
<evidence type="ECO:0000313" key="5">
    <source>
        <dbReference type="EMBL" id="MPM56010.1"/>
    </source>
</evidence>
<evidence type="ECO:0000256" key="2">
    <source>
        <dbReference type="ARBA" id="ARBA00023125"/>
    </source>
</evidence>
<dbReference type="PANTHER" id="PTHR42756">
    <property type="entry name" value="TRANSCRIPTIONAL REGULATOR, MARR"/>
    <property type="match status" value="1"/>
</dbReference>
<proteinExistence type="predicted"/>
<dbReference type="AlphaFoldDB" id="A0A645ASC7"/>